<organism evidence="1 2">
    <name type="scientific">Sphingobacterium psychroaquaticum</name>
    <dbReference type="NCBI Taxonomy" id="561061"/>
    <lineage>
        <taxon>Bacteria</taxon>
        <taxon>Pseudomonadati</taxon>
        <taxon>Bacteroidota</taxon>
        <taxon>Sphingobacteriia</taxon>
        <taxon>Sphingobacteriales</taxon>
        <taxon>Sphingobacteriaceae</taxon>
        <taxon>Sphingobacterium</taxon>
    </lineage>
</organism>
<dbReference type="AlphaFoldDB" id="A0A1X7JWQ1"/>
<sequence length="89" mass="10727">MVIPKREGTTYYTLEFTYNSKPRSVEFEIKHKFGDEVEYIVYSNNQPTMYFFRKIKDEPFYLAYGSMQQDLSKTIVTACEEDYMSRFLK</sequence>
<name>A0A1X7JWQ1_9SPHI</name>
<keyword evidence="2" id="KW-1185">Reference proteome</keyword>
<accession>A0A1X7JWQ1</accession>
<evidence type="ECO:0000313" key="1">
    <source>
        <dbReference type="EMBL" id="SMG32521.1"/>
    </source>
</evidence>
<dbReference type="RefSeq" id="WP_085472980.1">
    <property type="nucleotide sequence ID" value="NZ_FXAU01000003.1"/>
</dbReference>
<reference evidence="1 2" key="1">
    <citation type="submission" date="2017-04" db="EMBL/GenBank/DDBJ databases">
        <authorList>
            <person name="Afonso C.L."/>
            <person name="Miller P.J."/>
            <person name="Scott M.A."/>
            <person name="Spackman E."/>
            <person name="Goraichik I."/>
            <person name="Dimitrov K.M."/>
            <person name="Suarez D.L."/>
            <person name="Swayne D.E."/>
        </authorList>
    </citation>
    <scope>NUCLEOTIDE SEQUENCE [LARGE SCALE GENOMIC DNA]</scope>
    <source>
        <strain evidence="1 2">DSM 22418</strain>
    </source>
</reference>
<dbReference type="EMBL" id="FXAU01000003">
    <property type="protein sequence ID" value="SMG32521.1"/>
    <property type="molecule type" value="Genomic_DNA"/>
</dbReference>
<proteinExistence type="predicted"/>
<dbReference type="Proteomes" id="UP000192980">
    <property type="component" value="Unassembled WGS sequence"/>
</dbReference>
<protein>
    <submittedName>
        <fullName evidence="1">Uncharacterized protein</fullName>
    </submittedName>
</protein>
<gene>
    <name evidence="1" type="ORF">SAMN05660862_2262</name>
</gene>
<dbReference type="STRING" id="561061.SAMN05660862_2262"/>
<evidence type="ECO:0000313" key="2">
    <source>
        <dbReference type="Proteomes" id="UP000192980"/>
    </source>
</evidence>